<dbReference type="PROSITE" id="PS50963">
    <property type="entry name" value="LINK_2"/>
    <property type="match status" value="2"/>
</dbReference>
<dbReference type="GO" id="GO:0030246">
    <property type="term" value="F:carbohydrate binding"/>
    <property type="evidence" value="ECO:0007669"/>
    <property type="project" value="UniProtKB-KW"/>
</dbReference>
<dbReference type="Pfam" id="PF00059">
    <property type="entry name" value="Lectin_C"/>
    <property type="match status" value="1"/>
</dbReference>
<dbReference type="FunFam" id="3.10.100.10:FF:000003">
    <property type="entry name" value="Versican core protein"/>
    <property type="match status" value="1"/>
</dbReference>
<reference evidence="33" key="2">
    <citation type="submission" date="2025-08" db="UniProtKB">
        <authorList>
            <consortium name="Ensembl"/>
        </authorList>
    </citation>
    <scope>IDENTIFICATION</scope>
</reference>
<dbReference type="GO" id="GO:0002052">
    <property type="term" value="P:positive regulation of neuroblast proliferation"/>
    <property type="evidence" value="ECO:0007669"/>
    <property type="project" value="TreeGrafter"/>
</dbReference>
<evidence type="ECO:0000256" key="19">
    <source>
        <dbReference type="ARBA" id="ARBA00044099"/>
    </source>
</evidence>
<comment type="function">
    <text evidence="18">May play a role in intercellular signaling and in connecting cells with the extracellular matrix. May take part in the regulation of cell motility, growth and differentiation. Binds hyaluronic acid.</text>
</comment>
<feature type="compositionally biased region" description="Acidic residues" evidence="26">
    <location>
        <begin position="411"/>
        <end position="421"/>
    </location>
</feature>
<evidence type="ECO:0000256" key="22">
    <source>
        <dbReference type="ARBA" id="ARBA00044266"/>
    </source>
</evidence>
<dbReference type="InterPro" id="IPR016186">
    <property type="entry name" value="C-type_lectin-like/link_sf"/>
</dbReference>
<dbReference type="InterPro" id="IPR007110">
    <property type="entry name" value="Ig-like_dom"/>
</dbReference>
<sequence length="829" mass="90411">GCVEMLPLVLSHLLGLVCVCAARPHPGESSSGGSMRMEKNSPAAGSLADRAVLPCHFSITPGGLTAPSHTVPGHLRIKWTKLGEDREGVVLVAQGGVVKVGQEFRGRVSVPTHPLSVGDASLLITRLRASDAGLYRCEVMHGMEDTQDTVRLNVSGVVFHYRANSSRYTLDFPAAVEACHSAGAAIATPEQLAAAFEDGLDQCDAGWLSDKSVRYPITTPRPGCAGDLMNRPGVRTYGVRDPEEKYDVYCFVDKLHGDVFYSPSLGDKLTLQEAWQECERHGAVLASPGQLFAAWRAGLNRCDYGWLSDGSARYPVTVPRPQCGGGLLGVRTLYKYENQTSFPDPTDKHGAFCFDGESLPPVSAVTFEPEQPEEARGDQFETATPVQVESEEEEEEEEPPTTFDYSLLEVPGEETPTEETSEAVTPPAETTESDTDSNVSEPEDRTSTTTSGLPASSLSPAPPGVSVYEDTEGSTSYEDAAQEGSADDTPPTPPADGQLHVMTDEAEIGGSELPTSVPDTQSPETSTQTHTGDWDGSASGEDEASGQDPAETHKPNYSTLHTQQPPPATGTRATEVDAVPETGSGADQCQSNPCLNGATCLDGANSFTCLCLPSYTGELCEQDTELCGFGWQKFQSHCFKYFNHRRTWEAAERECRLHGAHLTSILSQEEQLFVNRNDYQWIGLSDKMFERDFRWTDGKPMQFDNWRPNQPDSFFHSGEDCVVMIWHEGGQWNDVPCNYHLTFTCKKGTVSCGQPPVVKGARVFGATKPRYEISTLLRYHCKQGFIQRHSPTIRCRANGQWDTPKVTCTSRESSPRGLQGFSVFRNTKL</sequence>
<dbReference type="PROSITE" id="PS00022">
    <property type="entry name" value="EGF_1"/>
    <property type="match status" value="1"/>
</dbReference>
<dbReference type="InParanoid" id="A0A665T2J0"/>
<dbReference type="InterPro" id="IPR033987">
    <property type="entry name" value="CSPG_CTLD"/>
</dbReference>
<dbReference type="GO" id="GO:0033165">
    <property type="term" value="C:interphotoreceptor matrix"/>
    <property type="evidence" value="ECO:0007669"/>
    <property type="project" value="UniProtKB-SubCell"/>
</dbReference>
<evidence type="ECO:0000256" key="26">
    <source>
        <dbReference type="SAM" id="MobiDB-lite"/>
    </source>
</evidence>
<dbReference type="Pfam" id="PF00193">
    <property type="entry name" value="Xlink"/>
    <property type="match status" value="2"/>
</dbReference>
<dbReference type="SMART" id="SM00181">
    <property type="entry name" value="EGF"/>
    <property type="match status" value="1"/>
</dbReference>
<keyword evidence="12" id="KW-0654">Proteoglycan</keyword>
<comment type="caution">
    <text evidence="23">Lacks conserved residue(s) required for the propagation of feature annotation.</text>
</comment>
<evidence type="ECO:0000313" key="33">
    <source>
        <dbReference type="Ensembl" id="ENSENLP00000003769.1"/>
    </source>
</evidence>
<dbReference type="SUPFAM" id="SSF48726">
    <property type="entry name" value="Immunoglobulin"/>
    <property type="match status" value="1"/>
</dbReference>
<feature type="domain" description="EGF-like" evidence="28">
    <location>
        <begin position="585"/>
        <end position="621"/>
    </location>
</feature>
<proteinExistence type="inferred from homology"/>
<evidence type="ECO:0000256" key="11">
    <source>
        <dbReference type="ARBA" id="ARBA00022837"/>
    </source>
</evidence>
<evidence type="ECO:0000313" key="34">
    <source>
        <dbReference type="Proteomes" id="UP000472264"/>
    </source>
</evidence>
<organism evidence="33 34">
    <name type="scientific">Echeneis naucrates</name>
    <name type="common">Live sharksucker</name>
    <dbReference type="NCBI Taxonomy" id="173247"/>
    <lineage>
        <taxon>Eukaryota</taxon>
        <taxon>Metazoa</taxon>
        <taxon>Chordata</taxon>
        <taxon>Craniata</taxon>
        <taxon>Vertebrata</taxon>
        <taxon>Euteleostomi</taxon>
        <taxon>Actinopterygii</taxon>
        <taxon>Neopterygii</taxon>
        <taxon>Teleostei</taxon>
        <taxon>Neoteleostei</taxon>
        <taxon>Acanthomorphata</taxon>
        <taxon>Carangaria</taxon>
        <taxon>Carangiformes</taxon>
        <taxon>Echeneidae</taxon>
        <taxon>Echeneis</taxon>
    </lineage>
</organism>
<keyword evidence="15" id="KW-0966">Cell projection</keyword>
<evidence type="ECO:0000256" key="25">
    <source>
        <dbReference type="PROSITE-ProRule" id="PRU00323"/>
    </source>
</evidence>
<evidence type="ECO:0000259" key="32">
    <source>
        <dbReference type="PROSITE" id="PS50963"/>
    </source>
</evidence>
<dbReference type="Pfam" id="PF00084">
    <property type="entry name" value="Sushi"/>
    <property type="match status" value="1"/>
</dbReference>
<evidence type="ECO:0000256" key="5">
    <source>
        <dbReference type="ARBA" id="ARBA00022530"/>
    </source>
</evidence>
<dbReference type="GO" id="GO:0005509">
    <property type="term" value="F:calcium ion binding"/>
    <property type="evidence" value="ECO:0007669"/>
    <property type="project" value="InterPro"/>
</dbReference>
<evidence type="ECO:0000256" key="3">
    <source>
        <dbReference type="ARBA" id="ARBA00006838"/>
    </source>
</evidence>
<dbReference type="InterPro" id="IPR036179">
    <property type="entry name" value="Ig-like_dom_sf"/>
</dbReference>
<dbReference type="CDD" id="cd03517">
    <property type="entry name" value="Link_domain_CSPGs_modules_1_3"/>
    <property type="match status" value="1"/>
</dbReference>
<evidence type="ECO:0000256" key="21">
    <source>
        <dbReference type="ARBA" id="ARBA00044263"/>
    </source>
</evidence>
<evidence type="ECO:0000256" key="15">
    <source>
        <dbReference type="ARBA" id="ARBA00023273"/>
    </source>
</evidence>
<evidence type="ECO:0000256" key="6">
    <source>
        <dbReference type="ARBA" id="ARBA00022536"/>
    </source>
</evidence>
<dbReference type="OMA" id="CAVNICA"/>
<evidence type="ECO:0000256" key="14">
    <source>
        <dbReference type="ARBA" id="ARBA00023180"/>
    </source>
</evidence>
<evidence type="ECO:0000256" key="20">
    <source>
        <dbReference type="ARBA" id="ARBA00044230"/>
    </source>
</evidence>
<dbReference type="InterPro" id="IPR018378">
    <property type="entry name" value="C-type_lectin_CS"/>
</dbReference>
<evidence type="ECO:0000259" key="30">
    <source>
        <dbReference type="PROSITE" id="PS50835"/>
    </source>
</evidence>
<evidence type="ECO:0000256" key="24">
    <source>
        <dbReference type="PROSITE-ProRule" id="PRU00302"/>
    </source>
</evidence>
<dbReference type="GO" id="GO:0010001">
    <property type="term" value="P:glial cell differentiation"/>
    <property type="evidence" value="ECO:0007669"/>
    <property type="project" value="TreeGrafter"/>
</dbReference>
<keyword evidence="8 27" id="KW-0732">Signal</keyword>
<evidence type="ECO:0000256" key="9">
    <source>
        <dbReference type="ARBA" id="ARBA00022734"/>
    </source>
</evidence>
<dbReference type="Proteomes" id="UP000472264">
    <property type="component" value="Chromosome 12"/>
</dbReference>
<feature type="disulfide bond" evidence="25">
    <location>
        <begin position="302"/>
        <end position="323"/>
    </location>
</feature>
<dbReference type="InterPro" id="IPR013106">
    <property type="entry name" value="Ig_V-set"/>
</dbReference>
<comment type="subcellular location">
    <subcellularLocation>
        <location evidence="1">Cell projection</location>
        <location evidence="1">Cilium</location>
        <location evidence="1">Photoreceptor outer segment</location>
    </subcellularLocation>
    <subcellularLocation>
        <location evidence="2">Secreted</location>
        <location evidence="2">Extracellular space</location>
        <location evidence="2">Extracellular matrix</location>
        <location evidence="2">Interphotoreceptor matrix</location>
    </subcellularLocation>
</comment>
<keyword evidence="4" id="KW-0964">Secreted</keyword>
<dbReference type="GO" id="GO:0001750">
    <property type="term" value="C:photoreceptor outer segment"/>
    <property type="evidence" value="ECO:0007669"/>
    <property type="project" value="UniProtKB-SubCell"/>
</dbReference>
<dbReference type="SUPFAM" id="SSF57535">
    <property type="entry name" value="Complement control module/SCR domain"/>
    <property type="match status" value="1"/>
</dbReference>
<evidence type="ECO:0000256" key="2">
    <source>
        <dbReference type="ARBA" id="ARBA00004593"/>
    </source>
</evidence>
<dbReference type="GO" id="GO:0001501">
    <property type="term" value="P:skeletal system development"/>
    <property type="evidence" value="ECO:0007669"/>
    <property type="project" value="TreeGrafter"/>
</dbReference>
<dbReference type="GO" id="GO:0005540">
    <property type="term" value="F:hyaluronic acid binding"/>
    <property type="evidence" value="ECO:0007669"/>
    <property type="project" value="UniProtKB-KW"/>
</dbReference>
<dbReference type="PROSITE" id="PS50923">
    <property type="entry name" value="SUSHI"/>
    <property type="match status" value="1"/>
</dbReference>
<dbReference type="Pfam" id="PF07686">
    <property type="entry name" value="V-set"/>
    <property type="match status" value="1"/>
</dbReference>
<dbReference type="InterPro" id="IPR003006">
    <property type="entry name" value="Ig/MHC_CS"/>
</dbReference>
<dbReference type="InterPro" id="IPR001304">
    <property type="entry name" value="C-type_lectin-like"/>
</dbReference>
<dbReference type="AlphaFoldDB" id="A0A665T2J0"/>
<evidence type="ECO:0000259" key="31">
    <source>
        <dbReference type="PROSITE" id="PS50923"/>
    </source>
</evidence>
<keyword evidence="7 24" id="KW-0768">Sushi</keyword>
<feature type="disulfide bond" evidence="24">
    <location>
        <begin position="752"/>
        <end position="795"/>
    </location>
</feature>
<feature type="compositionally biased region" description="Low complexity" evidence="26">
    <location>
        <begin position="447"/>
        <end position="467"/>
    </location>
</feature>
<feature type="region of interest" description="Disordered" evidence="26">
    <location>
        <begin position="362"/>
        <end position="573"/>
    </location>
</feature>
<dbReference type="PANTHER" id="PTHR22804:SF6">
    <property type="entry name" value="VERSICAN CORE PROTEIN"/>
    <property type="match status" value="1"/>
</dbReference>
<dbReference type="InterPro" id="IPR000742">
    <property type="entry name" value="EGF"/>
</dbReference>
<evidence type="ECO:0000256" key="1">
    <source>
        <dbReference type="ARBA" id="ARBA00004504"/>
    </source>
</evidence>
<dbReference type="GO" id="GO:0072534">
    <property type="term" value="C:perineuronal net"/>
    <property type="evidence" value="ECO:0007669"/>
    <property type="project" value="TreeGrafter"/>
</dbReference>
<evidence type="ECO:0000256" key="12">
    <source>
        <dbReference type="ARBA" id="ARBA00022974"/>
    </source>
</evidence>
<gene>
    <name evidence="33" type="primary">LOC115051596</name>
</gene>
<dbReference type="SMART" id="SM00034">
    <property type="entry name" value="CLECT"/>
    <property type="match status" value="1"/>
</dbReference>
<evidence type="ECO:0000256" key="16">
    <source>
        <dbReference type="ARBA" id="ARBA00023290"/>
    </source>
</evidence>
<dbReference type="InterPro" id="IPR001881">
    <property type="entry name" value="EGF-like_Ca-bd_dom"/>
</dbReference>
<dbReference type="FunFam" id="2.10.70.10:FF:000003">
    <property type="entry name" value="Versican core protein"/>
    <property type="match status" value="1"/>
</dbReference>
<comment type="similarity">
    <text evidence="3">Belongs to the aggrecan/versican proteoglycan family.</text>
</comment>
<keyword evidence="17" id="KW-0393">Immunoglobulin domain</keyword>
<keyword evidence="14" id="KW-0325">Glycoprotein</keyword>
<dbReference type="InterPro" id="IPR016187">
    <property type="entry name" value="CTDL_fold"/>
</dbReference>
<dbReference type="Gene3D" id="2.10.70.10">
    <property type="entry name" value="Complement Module, domain 1"/>
    <property type="match status" value="1"/>
</dbReference>
<feature type="domain" description="Link" evidence="32">
    <location>
        <begin position="258"/>
        <end position="355"/>
    </location>
</feature>
<dbReference type="InterPro" id="IPR050691">
    <property type="entry name" value="Hyaluronan_bind_Proteoglycan"/>
</dbReference>
<dbReference type="PROSITE" id="PS50026">
    <property type="entry name" value="EGF_3"/>
    <property type="match status" value="1"/>
</dbReference>
<dbReference type="InterPro" id="IPR013783">
    <property type="entry name" value="Ig-like_fold"/>
</dbReference>
<reference evidence="33" key="1">
    <citation type="submission" date="2021-04" db="EMBL/GenBank/DDBJ databases">
        <authorList>
            <consortium name="Wellcome Sanger Institute Data Sharing"/>
        </authorList>
    </citation>
    <scope>NUCLEOTIDE SEQUENCE [LARGE SCALE GENOMIC DNA]</scope>
</reference>
<dbReference type="InterPro" id="IPR000152">
    <property type="entry name" value="EGF-type_Asp/Asn_hydroxyl_site"/>
</dbReference>
<evidence type="ECO:0000256" key="7">
    <source>
        <dbReference type="ARBA" id="ARBA00022659"/>
    </source>
</evidence>
<dbReference type="SMART" id="SM00445">
    <property type="entry name" value="LINK"/>
    <property type="match status" value="2"/>
</dbReference>
<feature type="disulfide bond" evidence="25">
    <location>
        <begin position="203"/>
        <end position="224"/>
    </location>
</feature>
<feature type="domain" description="Link" evidence="32">
    <location>
        <begin position="157"/>
        <end position="252"/>
    </location>
</feature>
<dbReference type="CDD" id="cd03588">
    <property type="entry name" value="CLECT_CSPGs"/>
    <property type="match status" value="1"/>
</dbReference>
<dbReference type="GO" id="GO:0005615">
    <property type="term" value="C:extracellular space"/>
    <property type="evidence" value="ECO:0007669"/>
    <property type="project" value="TreeGrafter"/>
</dbReference>
<evidence type="ECO:0000256" key="27">
    <source>
        <dbReference type="SAM" id="SignalP"/>
    </source>
</evidence>
<evidence type="ECO:0000256" key="17">
    <source>
        <dbReference type="ARBA" id="ARBA00023319"/>
    </source>
</evidence>
<keyword evidence="34" id="KW-1185">Reference proteome</keyword>
<feature type="signal peptide" evidence="27">
    <location>
        <begin position="1"/>
        <end position="22"/>
    </location>
</feature>
<dbReference type="Gene3D" id="3.10.100.10">
    <property type="entry name" value="Mannose-Binding Protein A, subunit A"/>
    <property type="match status" value="3"/>
</dbReference>
<dbReference type="Gene3D" id="2.60.40.10">
    <property type="entry name" value="Immunoglobulins"/>
    <property type="match status" value="1"/>
</dbReference>
<dbReference type="FunFam" id="3.10.100.10:FF:000002">
    <property type="entry name" value="Hyaluronan proteoglycan link protein 1"/>
    <property type="match status" value="1"/>
</dbReference>
<dbReference type="InterPro" id="IPR003599">
    <property type="entry name" value="Ig_sub"/>
</dbReference>
<feature type="domain" description="Sushi" evidence="31">
    <location>
        <begin position="750"/>
        <end position="810"/>
    </location>
</feature>
<keyword evidence="9" id="KW-0430">Lectin</keyword>
<dbReference type="Pfam" id="PF00008">
    <property type="entry name" value="EGF"/>
    <property type="match status" value="1"/>
</dbReference>
<feature type="domain" description="C-type lectin" evidence="29">
    <location>
        <begin position="634"/>
        <end position="746"/>
    </location>
</feature>
<reference evidence="33" key="3">
    <citation type="submission" date="2025-09" db="UniProtKB">
        <authorList>
            <consortium name="Ensembl"/>
        </authorList>
    </citation>
    <scope>IDENTIFICATION</scope>
</reference>
<name>A0A665T2J0_ECHNA</name>
<accession>A0A665T2J0</accession>
<dbReference type="CDD" id="cd00033">
    <property type="entry name" value="CCP"/>
    <property type="match status" value="1"/>
</dbReference>
<evidence type="ECO:0000256" key="13">
    <source>
        <dbReference type="ARBA" id="ARBA00023157"/>
    </source>
</evidence>
<keyword evidence="11" id="KW-0106">Calcium</keyword>
<feature type="disulfide bond" evidence="23">
    <location>
        <begin position="611"/>
        <end position="620"/>
    </location>
</feature>
<dbReference type="PROSITE" id="PS00010">
    <property type="entry name" value="ASX_HYDROXYL"/>
    <property type="match status" value="1"/>
</dbReference>
<dbReference type="CDD" id="cd00054">
    <property type="entry name" value="EGF_CA"/>
    <property type="match status" value="1"/>
</dbReference>
<keyword evidence="13 23" id="KW-1015">Disulfide bond</keyword>
<dbReference type="Ensembl" id="ENSENLT00000003992.1">
    <property type="protein sequence ID" value="ENSENLP00000003769.1"/>
    <property type="gene ID" value="ENSENLG00000001781.1"/>
</dbReference>
<keyword evidence="6 23" id="KW-0245">EGF-like domain</keyword>
<protein>
    <recommendedName>
        <fullName evidence="19">Versican core protein</fullName>
    </recommendedName>
    <alternativeName>
        <fullName evidence="20">Chondroitin sulfate proteoglycan core protein 2</fullName>
    </alternativeName>
    <alternativeName>
        <fullName evidence="21">Large fibroblast proteoglycan</fullName>
    </alternativeName>
    <alternativeName>
        <fullName evidence="22">PG-M</fullName>
    </alternativeName>
</protein>
<dbReference type="Gene3D" id="2.10.25.10">
    <property type="entry name" value="Laminin"/>
    <property type="match status" value="1"/>
</dbReference>
<evidence type="ECO:0000259" key="28">
    <source>
        <dbReference type="PROSITE" id="PS50026"/>
    </source>
</evidence>
<feature type="compositionally biased region" description="Polar residues" evidence="26">
    <location>
        <begin position="513"/>
        <end position="531"/>
    </location>
</feature>
<keyword evidence="10" id="KW-0677">Repeat</keyword>
<dbReference type="GO" id="GO:0007155">
    <property type="term" value="P:cell adhesion"/>
    <property type="evidence" value="ECO:0007669"/>
    <property type="project" value="InterPro"/>
</dbReference>
<dbReference type="PROSITE" id="PS00290">
    <property type="entry name" value="IG_MHC"/>
    <property type="match status" value="1"/>
</dbReference>
<dbReference type="SMART" id="SM00179">
    <property type="entry name" value="EGF_CA"/>
    <property type="match status" value="1"/>
</dbReference>
<dbReference type="CDD" id="cd03520">
    <property type="entry name" value="Link_domain_CSPGs_modules_2_4"/>
    <property type="match status" value="1"/>
</dbReference>
<keyword evidence="16" id="KW-0373">Hyaluronic acid</keyword>
<dbReference type="InterPro" id="IPR000436">
    <property type="entry name" value="Sushi_SCR_CCP_dom"/>
</dbReference>
<evidence type="ECO:0000256" key="4">
    <source>
        <dbReference type="ARBA" id="ARBA00022525"/>
    </source>
</evidence>
<evidence type="ECO:0000256" key="18">
    <source>
        <dbReference type="ARBA" id="ARBA00043896"/>
    </source>
</evidence>
<dbReference type="InterPro" id="IPR000538">
    <property type="entry name" value="Link_dom"/>
</dbReference>
<keyword evidence="5" id="KW-0272">Extracellular matrix</keyword>
<evidence type="ECO:0000256" key="23">
    <source>
        <dbReference type="PROSITE-ProRule" id="PRU00076"/>
    </source>
</evidence>
<dbReference type="PRINTS" id="PR01265">
    <property type="entry name" value="LINKMODULE"/>
</dbReference>
<dbReference type="PROSITE" id="PS50041">
    <property type="entry name" value="C_TYPE_LECTIN_2"/>
    <property type="match status" value="1"/>
</dbReference>
<feature type="domain" description="Ig-like" evidence="30">
    <location>
        <begin position="26"/>
        <end position="153"/>
    </location>
</feature>
<evidence type="ECO:0000259" key="29">
    <source>
        <dbReference type="PROSITE" id="PS50041"/>
    </source>
</evidence>
<dbReference type="SMART" id="SM00032">
    <property type="entry name" value="CCP"/>
    <property type="match status" value="1"/>
</dbReference>
<dbReference type="SMART" id="SM00409">
    <property type="entry name" value="IG"/>
    <property type="match status" value="1"/>
</dbReference>
<dbReference type="SMART" id="SM00406">
    <property type="entry name" value="IGv"/>
    <property type="match status" value="1"/>
</dbReference>
<evidence type="ECO:0000256" key="10">
    <source>
        <dbReference type="ARBA" id="ARBA00022737"/>
    </source>
</evidence>
<dbReference type="SUPFAM" id="SSF56436">
    <property type="entry name" value="C-type lectin-like"/>
    <property type="match status" value="3"/>
</dbReference>
<feature type="compositionally biased region" description="Acidic residues" evidence="26">
    <location>
        <begin position="389"/>
        <end position="399"/>
    </location>
</feature>
<dbReference type="PROSITE" id="PS00615">
    <property type="entry name" value="C_TYPE_LECTIN_1"/>
    <property type="match status" value="1"/>
</dbReference>
<feature type="disulfide bond" evidence="24">
    <location>
        <begin position="781"/>
        <end position="808"/>
    </location>
</feature>
<dbReference type="FunFam" id="3.10.100.10:FF:000011">
    <property type="entry name" value="Aggrecan core protein"/>
    <property type="match status" value="1"/>
</dbReference>
<dbReference type="PANTHER" id="PTHR22804">
    <property type="entry name" value="AGGRECAN/VERSICAN PROTEOGLYCAN"/>
    <property type="match status" value="1"/>
</dbReference>
<dbReference type="PROSITE" id="PS50835">
    <property type="entry name" value="IG_LIKE"/>
    <property type="match status" value="1"/>
</dbReference>
<dbReference type="FunFam" id="2.10.25.10:FF:000123">
    <property type="entry name" value="Crumbs homolog 1 (Drosophila)"/>
    <property type="match status" value="1"/>
</dbReference>
<dbReference type="InterPro" id="IPR035976">
    <property type="entry name" value="Sushi/SCR/CCP_sf"/>
</dbReference>
<evidence type="ECO:0000256" key="8">
    <source>
        <dbReference type="ARBA" id="ARBA00022729"/>
    </source>
</evidence>
<dbReference type="GO" id="GO:0045202">
    <property type="term" value="C:synapse"/>
    <property type="evidence" value="ECO:0007669"/>
    <property type="project" value="TreeGrafter"/>
</dbReference>
<feature type="chain" id="PRO_5025410612" description="Versican core protein" evidence="27">
    <location>
        <begin position="23"/>
        <end position="829"/>
    </location>
</feature>
<dbReference type="PROSITE" id="PS01241">
    <property type="entry name" value="LINK_1"/>
    <property type="match status" value="1"/>
</dbReference>
<dbReference type="GO" id="GO:0007417">
    <property type="term" value="P:central nervous system development"/>
    <property type="evidence" value="ECO:0007669"/>
    <property type="project" value="TreeGrafter"/>
</dbReference>